<dbReference type="Proteomes" id="UP000789342">
    <property type="component" value="Unassembled WGS sequence"/>
</dbReference>
<evidence type="ECO:0000313" key="1">
    <source>
        <dbReference type="EMBL" id="CAG8741349.1"/>
    </source>
</evidence>
<feature type="non-terminal residue" evidence="1">
    <location>
        <position position="1"/>
    </location>
</feature>
<protein>
    <submittedName>
        <fullName evidence="1">7845_t:CDS:1</fullName>
    </submittedName>
</protein>
<comment type="caution">
    <text evidence="1">The sequence shown here is derived from an EMBL/GenBank/DDBJ whole genome shotgun (WGS) entry which is preliminary data.</text>
</comment>
<keyword evidence="2" id="KW-1185">Reference proteome</keyword>
<evidence type="ECO:0000313" key="2">
    <source>
        <dbReference type="Proteomes" id="UP000789342"/>
    </source>
</evidence>
<proteinExistence type="predicted"/>
<accession>A0A9N9IMX5</accession>
<reference evidence="1" key="1">
    <citation type="submission" date="2021-06" db="EMBL/GenBank/DDBJ databases">
        <authorList>
            <person name="Kallberg Y."/>
            <person name="Tangrot J."/>
            <person name="Rosling A."/>
        </authorList>
    </citation>
    <scope>NUCLEOTIDE SEQUENCE</scope>
    <source>
        <strain evidence="1">CL551</strain>
    </source>
</reference>
<sequence>PGHEIWTACRENYLVLTTLYLKALRRLHLMRRLPAPLSATAYK</sequence>
<dbReference type="EMBL" id="CAJVPV010030710">
    <property type="protein sequence ID" value="CAG8741349.1"/>
    <property type="molecule type" value="Genomic_DNA"/>
</dbReference>
<name>A0A9N9IMX5_9GLOM</name>
<dbReference type="AlphaFoldDB" id="A0A9N9IMX5"/>
<organism evidence="1 2">
    <name type="scientific">Acaulospora morrowiae</name>
    <dbReference type="NCBI Taxonomy" id="94023"/>
    <lineage>
        <taxon>Eukaryota</taxon>
        <taxon>Fungi</taxon>
        <taxon>Fungi incertae sedis</taxon>
        <taxon>Mucoromycota</taxon>
        <taxon>Glomeromycotina</taxon>
        <taxon>Glomeromycetes</taxon>
        <taxon>Diversisporales</taxon>
        <taxon>Acaulosporaceae</taxon>
        <taxon>Acaulospora</taxon>
    </lineage>
</organism>
<gene>
    <name evidence="1" type="ORF">AMORRO_LOCUS14736</name>
</gene>